<sequence>MHTHTYQAFLYPKMKPQSHNKTTLPSSPAAPTPAASKISKDYFSHIPEQRTSSPTTSHNHQTDHFVERPYLKTTTTTTSTSSSHSSTWLQRTISQSWLSDRPLSDESRSALKEYEELFRPALENRRDRHRDRDGACDRDRHLWGQTP</sequence>
<dbReference type="GeneID" id="36521395"/>
<keyword evidence="3" id="KW-1185">Reference proteome</keyword>
<gene>
    <name evidence="2" type="ORF">BDW47DRAFT_112747</name>
</gene>
<proteinExistence type="predicted"/>
<feature type="region of interest" description="Disordered" evidence="1">
    <location>
        <begin position="1"/>
        <end position="90"/>
    </location>
</feature>
<feature type="compositionally biased region" description="Low complexity" evidence="1">
    <location>
        <begin position="73"/>
        <end position="87"/>
    </location>
</feature>
<dbReference type="Proteomes" id="UP000234585">
    <property type="component" value="Unassembled WGS sequence"/>
</dbReference>
<evidence type="ECO:0000313" key="3">
    <source>
        <dbReference type="Proteomes" id="UP000234585"/>
    </source>
</evidence>
<reference evidence="2 3" key="1">
    <citation type="submission" date="2017-12" db="EMBL/GenBank/DDBJ databases">
        <authorList>
            <consortium name="DOE Joint Genome Institute"/>
            <person name="Haridas S."/>
            <person name="Kjaerbolling I."/>
            <person name="Vesth T.C."/>
            <person name="Frisvad J.C."/>
            <person name="Nybo J.L."/>
            <person name="Theobald S."/>
            <person name="Kuo A."/>
            <person name="Bowyer P."/>
            <person name="Matsuda Y."/>
            <person name="Mondo S."/>
            <person name="Lyhne E.K."/>
            <person name="Kogle M.E."/>
            <person name="Clum A."/>
            <person name="Lipzen A."/>
            <person name="Salamov A."/>
            <person name="Ngan C.Y."/>
            <person name="Daum C."/>
            <person name="Chiniquy J."/>
            <person name="Barry K."/>
            <person name="LaButti K."/>
            <person name="Simmons B.A."/>
            <person name="Magnuson J.K."/>
            <person name="Mortensen U.H."/>
            <person name="Larsen T.O."/>
            <person name="Grigoriev I.V."/>
            <person name="Baker S.E."/>
            <person name="Andersen M.R."/>
            <person name="Nordberg H.P."/>
            <person name="Cantor M.N."/>
            <person name="Hua S.X."/>
        </authorList>
    </citation>
    <scope>NUCLEOTIDE SEQUENCE [LARGE SCALE GENOMIC DNA]</scope>
    <source>
        <strain evidence="2 3">CBS 102.13</strain>
    </source>
</reference>
<evidence type="ECO:0000313" key="2">
    <source>
        <dbReference type="EMBL" id="PLB34135.1"/>
    </source>
</evidence>
<feature type="compositionally biased region" description="Polar residues" evidence="1">
    <location>
        <begin position="49"/>
        <end position="59"/>
    </location>
</feature>
<organism evidence="2 3">
    <name type="scientific">Aspergillus candidus</name>
    <dbReference type="NCBI Taxonomy" id="41067"/>
    <lineage>
        <taxon>Eukaryota</taxon>
        <taxon>Fungi</taxon>
        <taxon>Dikarya</taxon>
        <taxon>Ascomycota</taxon>
        <taxon>Pezizomycotina</taxon>
        <taxon>Eurotiomycetes</taxon>
        <taxon>Eurotiomycetidae</taxon>
        <taxon>Eurotiales</taxon>
        <taxon>Aspergillaceae</taxon>
        <taxon>Aspergillus</taxon>
        <taxon>Aspergillus subgen. Circumdati</taxon>
    </lineage>
</organism>
<feature type="region of interest" description="Disordered" evidence="1">
    <location>
        <begin position="115"/>
        <end position="147"/>
    </location>
</feature>
<dbReference type="RefSeq" id="XP_024668147.1">
    <property type="nucleotide sequence ID" value="XM_024814235.1"/>
</dbReference>
<evidence type="ECO:0000256" key="1">
    <source>
        <dbReference type="SAM" id="MobiDB-lite"/>
    </source>
</evidence>
<feature type="compositionally biased region" description="Low complexity" evidence="1">
    <location>
        <begin position="21"/>
        <end position="37"/>
    </location>
</feature>
<protein>
    <submittedName>
        <fullName evidence="2">Uncharacterized protein</fullName>
    </submittedName>
</protein>
<dbReference type="OrthoDB" id="4501250at2759"/>
<accession>A0A2I2F0H7</accession>
<dbReference type="AlphaFoldDB" id="A0A2I2F0H7"/>
<dbReference type="EMBL" id="KZ559185">
    <property type="protein sequence ID" value="PLB34135.1"/>
    <property type="molecule type" value="Genomic_DNA"/>
</dbReference>
<name>A0A2I2F0H7_ASPCN</name>
<feature type="compositionally biased region" description="Basic and acidic residues" evidence="1">
    <location>
        <begin position="60"/>
        <end position="70"/>
    </location>
</feature>